<dbReference type="InterPro" id="IPR016024">
    <property type="entry name" value="ARM-type_fold"/>
</dbReference>
<dbReference type="InterPro" id="IPR036322">
    <property type="entry name" value="WD40_repeat_dom_sf"/>
</dbReference>
<dbReference type="SMART" id="SM00299">
    <property type="entry name" value="CLH"/>
    <property type="match status" value="1"/>
</dbReference>
<proteinExistence type="predicted"/>
<evidence type="ECO:0000256" key="1">
    <source>
        <dbReference type="ARBA" id="ARBA00004371"/>
    </source>
</evidence>
<comment type="subcellular location">
    <subcellularLocation>
        <location evidence="1">Lysosome</location>
    </subcellularLocation>
</comment>
<sequence length="1190" mass="135783">MQGLFDDATEPDRELREESWNRLREKIEACQKIRSDTENVRESLNDSSLIDTLLAFNLDAEIQHYEIRVRVLRKKIEEISRLYLYKKRCLRDANEAIFKKQGTIEEVTNSNALLEPRLQELVELFAIELDGGPAARGTFKTNQCNCVLIDTIRGYHLPYMQSIIGHMEIETLAAISYALQVFHVLARIMDYNFRYPIIAFAGIAKVELPAENRTIPLLGWKKRIDKEKFEEAVSLISKDITQLRSDTGFPTQVIDKTLYLLFDWVRAINGGPYHRMYPRPSESISSPASLITDDVQHVYVSAPVSHFVCDFRQTPNDVEEALECPLTDTDERQLEEMTEVKSPIVITDVDDEPPLEPPMSLHDKIVIVGTQNGSIWVMDHQGFSNFDNVPVFRPHRCAVSRLSVEATGSYILSCANDCRVVVTGIGTDELNCTINVQYMPKCIVMSPTFSRKDCTPSFLVGERSLILYEKKFLGYKSQTLFDGGERDGFIMCCSWEGRYIAFSNDSGTRIFNRFTRKMLTRVPPQHDVDRIRSFCATPQHCWLPNDSLAIGWADTVTVVAVVNVDGQERGEVHRMWHLSLFVSGISYTLDERNNCNEFFIVGLRSENDEFDDAASTMSSCTAWTSSDSTVPPVIQTCVLSPLSLKEYELLSEDYLSNMKLRKHLFPSHVQMLGIPSCNSYFIMGPYDLVVATPYGAYDGVAFRLKYKMWDPAWEMAMRHAEELEKTNLNTKAVGRQMIEGFLNSDRPKAAAARLPQVAGEKSSEWEWAVDLFERHRLSTMLAEVLPTSNPQLQPECYESVLNAALYNDAKMFKKLVQVWNGDLYRTGHLIDLTQWRIKQVVSETSGAESRVEEAYLCEALAALYIYERKYSQALKIYMSTRDPQIFSIIDKHHLFQLVKDEITELMKINSDRALRLLLDNEDSVPASYVMDKIARQPKVQMAYLTKLLARNEGSEFADKAVQLYAEYDRKKLLPFLRKNEHYHINRALSICKQKNYVEETILLLERGGNHVDAINLMVATYKNIEKAVEYCKEQEDRDLWMHLIDAVVRTPEHFAKLLIQASGSLDPLIIIEKIPLDTEIPDLRDSLSRVLVDYEAHVGLQKGCKEAMLGDNRVLLDGFLVTNSAAVYVHGNKVCHLCGAPVLKIDERIQTGLRMFPCGHVFHNSCSTEAERRNSSMNDECIACSEKTRD</sequence>
<evidence type="ECO:0000256" key="6">
    <source>
        <dbReference type="ARBA" id="ARBA00023228"/>
    </source>
</evidence>
<evidence type="ECO:0000256" key="3">
    <source>
        <dbReference type="ARBA" id="ARBA00022771"/>
    </source>
</evidence>
<evidence type="ECO:0000256" key="2">
    <source>
        <dbReference type="ARBA" id="ARBA00022448"/>
    </source>
</evidence>
<gene>
    <name evidence="10" type="ORF">CAUJ_LOCUS1492</name>
</gene>
<evidence type="ECO:0000256" key="7">
    <source>
        <dbReference type="PROSITE-ProRule" id="PRU00175"/>
    </source>
</evidence>
<keyword evidence="3 7" id="KW-0479">Metal-binding</keyword>
<keyword evidence="11" id="KW-1185">Reference proteome</keyword>
<evidence type="ECO:0000313" key="10">
    <source>
        <dbReference type="EMBL" id="CAD6185573.1"/>
    </source>
</evidence>
<evidence type="ECO:0000259" key="9">
    <source>
        <dbReference type="PROSITE" id="PS50089"/>
    </source>
</evidence>
<keyword evidence="4" id="KW-0862">Zinc</keyword>
<dbReference type="AlphaFoldDB" id="A0A8S1GSE0"/>
<evidence type="ECO:0000256" key="8">
    <source>
        <dbReference type="PROSITE-ProRule" id="PRU01006"/>
    </source>
</evidence>
<feature type="repeat" description="CHCR" evidence="8">
    <location>
        <begin position="914"/>
        <end position="1056"/>
    </location>
</feature>
<dbReference type="InterPro" id="IPR011990">
    <property type="entry name" value="TPR-like_helical_dom_sf"/>
</dbReference>
<dbReference type="Pfam" id="PF23411">
    <property type="entry name" value="Beta-prop_Vps41"/>
    <property type="match status" value="1"/>
</dbReference>
<dbReference type="InterPro" id="IPR001841">
    <property type="entry name" value="Znf_RING"/>
</dbReference>
<accession>A0A8S1GSE0</accession>
<reference evidence="10" key="1">
    <citation type="submission" date="2020-10" db="EMBL/GenBank/DDBJ databases">
        <authorList>
            <person name="Kikuchi T."/>
        </authorList>
    </citation>
    <scope>NUCLEOTIDE SEQUENCE</scope>
    <source>
        <strain evidence="10">NKZ352</strain>
    </source>
</reference>
<dbReference type="SUPFAM" id="SSF48371">
    <property type="entry name" value="ARM repeat"/>
    <property type="match status" value="1"/>
</dbReference>
<dbReference type="PANTHER" id="PTHR12616:SF1">
    <property type="entry name" value="VACUOLAR PROTEIN SORTING-ASSOCIATED PROTEIN 41 HOMOLOG"/>
    <property type="match status" value="1"/>
</dbReference>
<dbReference type="EMBL" id="CAJGYM010000002">
    <property type="protein sequence ID" value="CAD6185573.1"/>
    <property type="molecule type" value="Genomic_DNA"/>
</dbReference>
<dbReference type="GO" id="GO:0005770">
    <property type="term" value="C:late endosome"/>
    <property type="evidence" value="ECO:0007669"/>
    <property type="project" value="TreeGrafter"/>
</dbReference>
<evidence type="ECO:0000313" key="11">
    <source>
        <dbReference type="Proteomes" id="UP000835052"/>
    </source>
</evidence>
<dbReference type="Pfam" id="PF23556">
    <property type="entry name" value="TPR_Vps41"/>
    <property type="match status" value="1"/>
</dbReference>
<keyword evidence="6" id="KW-0458">Lysosome</keyword>
<name>A0A8S1GSE0_9PELO</name>
<keyword evidence="5" id="KW-0653">Protein transport</keyword>
<comment type="caution">
    <text evidence="10">The sequence shown here is derived from an EMBL/GenBank/DDBJ whole genome shotgun (WGS) entry which is preliminary data.</text>
</comment>
<keyword evidence="3 7" id="KW-0863">Zinc-finger</keyword>
<feature type="domain" description="RING-type" evidence="9">
    <location>
        <begin position="1135"/>
        <end position="1185"/>
    </location>
</feature>
<dbReference type="PROSITE" id="PS50089">
    <property type="entry name" value="ZF_RING_2"/>
    <property type="match status" value="1"/>
</dbReference>
<evidence type="ECO:0000256" key="4">
    <source>
        <dbReference type="ARBA" id="ARBA00022833"/>
    </source>
</evidence>
<dbReference type="SUPFAM" id="SSF50978">
    <property type="entry name" value="WD40 repeat-like"/>
    <property type="match status" value="1"/>
</dbReference>
<protein>
    <recommendedName>
        <fullName evidence="9">RING-type domain-containing protein</fullName>
    </recommendedName>
</protein>
<dbReference type="GO" id="GO:0030897">
    <property type="term" value="C:HOPS complex"/>
    <property type="evidence" value="ECO:0007669"/>
    <property type="project" value="TreeGrafter"/>
</dbReference>
<dbReference type="Proteomes" id="UP000835052">
    <property type="component" value="Unassembled WGS sequence"/>
</dbReference>
<dbReference type="GO" id="GO:0005764">
    <property type="term" value="C:lysosome"/>
    <property type="evidence" value="ECO:0007669"/>
    <property type="project" value="UniProtKB-SubCell"/>
</dbReference>
<dbReference type="Gene3D" id="2.130.10.10">
    <property type="entry name" value="YVTN repeat-like/Quinoprotein amine dehydrogenase"/>
    <property type="match status" value="1"/>
</dbReference>
<organism evidence="10 11">
    <name type="scientific">Caenorhabditis auriculariae</name>
    <dbReference type="NCBI Taxonomy" id="2777116"/>
    <lineage>
        <taxon>Eukaryota</taxon>
        <taxon>Metazoa</taxon>
        <taxon>Ecdysozoa</taxon>
        <taxon>Nematoda</taxon>
        <taxon>Chromadorea</taxon>
        <taxon>Rhabditida</taxon>
        <taxon>Rhabditina</taxon>
        <taxon>Rhabditomorpha</taxon>
        <taxon>Rhabditoidea</taxon>
        <taxon>Rhabditidae</taxon>
        <taxon>Peloderinae</taxon>
        <taxon>Caenorhabditis</taxon>
    </lineage>
</organism>
<dbReference type="GO" id="GO:0008270">
    <property type="term" value="F:zinc ion binding"/>
    <property type="evidence" value="ECO:0007669"/>
    <property type="project" value="UniProtKB-KW"/>
</dbReference>
<evidence type="ECO:0000256" key="5">
    <source>
        <dbReference type="ARBA" id="ARBA00022927"/>
    </source>
</evidence>
<dbReference type="Gene3D" id="1.25.40.10">
    <property type="entry name" value="Tetratricopeptide repeat domain"/>
    <property type="match status" value="1"/>
</dbReference>
<dbReference type="PANTHER" id="PTHR12616">
    <property type="entry name" value="VACUOLAR PROTEIN SORTING VPS41"/>
    <property type="match status" value="1"/>
</dbReference>
<dbReference type="OrthoDB" id="244107at2759"/>
<dbReference type="InterPro" id="IPR015943">
    <property type="entry name" value="WD40/YVTN_repeat-like_dom_sf"/>
</dbReference>
<dbReference type="GO" id="GO:0009267">
    <property type="term" value="P:cellular response to starvation"/>
    <property type="evidence" value="ECO:0007669"/>
    <property type="project" value="TreeGrafter"/>
</dbReference>
<dbReference type="GO" id="GO:0034058">
    <property type="term" value="P:endosomal vesicle fusion"/>
    <property type="evidence" value="ECO:0007669"/>
    <property type="project" value="TreeGrafter"/>
</dbReference>
<dbReference type="InterPro" id="IPR045111">
    <property type="entry name" value="Vps41/Vps8"/>
</dbReference>
<dbReference type="PROSITE" id="PS50236">
    <property type="entry name" value="CHCR"/>
    <property type="match status" value="1"/>
</dbReference>
<dbReference type="InterPro" id="IPR057780">
    <property type="entry name" value="Beta-prop_Vps41"/>
</dbReference>
<dbReference type="InterPro" id="IPR000547">
    <property type="entry name" value="Clathrin_H-chain/VPS_repeat"/>
</dbReference>
<keyword evidence="2" id="KW-0813">Transport</keyword>
<dbReference type="GO" id="GO:0016236">
    <property type="term" value="P:macroautophagy"/>
    <property type="evidence" value="ECO:0007669"/>
    <property type="project" value="TreeGrafter"/>
</dbReference>
<dbReference type="GO" id="GO:0006623">
    <property type="term" value="P:protein targeting to vacuole"/>
    <property type="evidence" value="ECO:0007669"/>
    <property type="project" value="InterPro"/>
</dbReference>